<keyword evidence="2" id="KW-0813">Transport</keyword>
<dbReference type="PANTHER" id="PTHR13251:SF3">
    <property type="entry name" value="TRAFFICKING PROTEIN PARTICLE COMPLEX SUBUNIT 10"/>
    <property type="match status" value="1"/>
</dbReference>
<name>A0A2R6PNA1_9APHY</name>
<dbReference type="InterPro" id="IPR056913">
    <property type="entry name" value="TRAPPC10/Trs130_N"/>
</dbReference>
<evidence type="ECO:0000259" key="5">
    <source>
        <dbReference type="Pfam" id="PF23036"/>
    </source>
</evidence>
<dbReference type="InterPro" id="IPR045126">
    <property type="entry name" value="TRAPPC10/Trs130"/>
</dbReference>
<comment type="caution">
    <text evidence="7">The sequence shown here is derived from an EMBL/GenBank/DDBJ whole genome shotgun (WGS) entry which is preliminary data.</text>
</comment>
<evidence type="ECO:0000259" key="6">
    <source>
        <dbReference type="Pfam" id="PF23274"/>
    </source>
</evidence>
<dbReference type="GO" id="GO:0006891">
    <property type="term" value="P:intra-Golgi vesicle-mediated transport"/>
    <property type="evidence" value="ECO:0007669"/>
    <property type="project" value="TreeGrafter"/>
</dbReference>
<feature type="domain" description="TRAPPC10/Trs130 N-terminal" evidence="5">
    <location>
        <begin position="4"/>
        <end position="316"/>
    </location>
</feature>
<evidence type="ECO:0000256" key="1">
    <source>
        <dbReference type="ARBA" id="ARBA00004555"/>
    </source>
</evidence>
<evidence type="ECO:0008006" key="9">
    <source>
        <dbReference type="Google" id="ProtNLM"/>
    </source>
</evidence>
<evidence type="ECO:0000256" key="3">
    <source>
        <dbReference type="ARBA" id="ARBA00023034"/>
    </source>
</evidence>
<dbReference type="AlphaFoldDB" id="A0A2R6PNA1"/>
<dbReference type="STRING" id="98765.A0A2R6PNA1"/>
<dbReference type="InterPro" id="IPR022233">
    <property type="entry name" value="TRAPPC10/Trs130_C"/>
</dbReference>
<evidence type="ECO:0000313" key="7">
    <source>
        <dbReference type="EMBL" id="PSR94078.1"/>
    </source>
</evidence>
<dbReference type="Pfam" id="PF23036">
    <property type="entry name" value="TRAPPC10_1st"/>
    <property type="match status" value="1"/>
</dbReference>
<dbReference type="GO" id="GO:0005829">
    <property type="term" value="C:cytosol"/>
    <property type="evidence" value="ECO:0007669"/>
    <property type="project" value="GOC"/>
</dbReference>
<dbReference type="InterPro" id="IPR055505">
    <property type="entry name" value="DUF7077"/>
</dbReference>
<keyword evidence="8" id="KW-1185">Reference proteome</keyword>
<dbReference type="GO" id="GO:1990071">
    <property type="term" value="C:TRAPPII protein complex"/>
    <property type="evidence" value="ECO:0007669"/>
    <property type="project" value="InterPro"/>
</dbReference>
<reference evidence="7 8" key="1">
    <citation type="submission" date="2018-02" db="EMBL/GenBank/DDBJ databases">
        <title>Genome sequence of the basidiomycete white-rot fungus Phlebia centrifuga.</title>
        <authorList>
            <person name="Granchi Z."/>
            <person name="Peng M."/>
            <person name="de Vries R.P."/>
            <person name="Hilden K."/>
            <person name="Makela M.R."/>
            <person name="Grigoriev I."/>
            <person name="Riley R."/>
        </authorList>
    </citation>
    <scope>NUCLEOTIDE SEQUENCE [LARGE SCALE GENOMIC DNA]</scope>
    <source>
        <strain evidence="7 8">FBCC195</strain>
    </source>
</reference>
<dbReference type="PANTHER" id="PTHR13251">
    <property type="entry name" value="EPILEPSY HOLOPROSENCEPHALY CANDIDATE 1/TMEM1"/>
    <property type="match status" value="1"/>
</dbReference>
<protein>
    <recommendedName>
        <fullName evidence="9">Trafficking protein particle complex subunit 10</fullName>
    </recommendedName>
</protein>
<accession>A0A2R6PNA1</accession>
<evidence type="ECO:0000256" key="2">
    <source>
        <dbReference type="ARBA" id="ARBA00022448"/>
    </source>
</evidence>
<dbReference type="EMBL" id="MLYV02000463">
    <property type="protein sequence ID" value="PSR94078.1"/>
    <property type="molecule type" value="Genomic_DNA"/>
</dbReference>
<organism evidence="7 8">
    <name type="scientific">Hermanssonia centrifuga</name>
    <dbReference type="NCBI Taxonomy" id="98765"/>
    <lineage>
        <taxon>Eukaryota</taxon>
        <taxon>Fungi</taxon>
        <taxon>Dikarya</taxon>
        <taxon>Basidiomycota</taxon>
        <taxon>Agaricomycotina</taxon>
        <taxon>Agaricomycetes</taxon>
        <taxon>Polyporales</taxon>
        <taxon>Meruliaceae</taxon>
        <taxon>Hermanssonia</taxon>
    </lineage>
</organism>
<proteinExistence type="predicted"/>
<evidence type="ECO:0000313" key="8">
    <source>
        <dbReference type="Proteomes" id="UP000186601"/>
    </source>
</evidence>
<gene>
    <name evidence="7" type="ORF">PHLCEN_2v4506</name>
</gene>
<dbReference type="GO" id="GO:0034498">
    <property type="term" value="P:early endosome to Golgi transport"/>
    <property type="evidence" value="ECO:0007669"/>
    <property type="project" value="TreeGrafter"/>
</dbReference>
<sequence length="1189" mass="132767">MSGQRATITYTAPAAFLTTDHWKQVHAALLSQLPLRNLHWKSVSRPAIRTIQELPLNFVAADTVRDEHTSQIPQTLLERPLLSAYIVVCEDTETYKNTVRKQIKDWHTSTTQRKHQEWLIIHIVRPDTKSAGARIFQMKASVLDKIKADFNTDKRDRCVQLVWSSDQENPTAWADLIGKVKDGILSAFDMAVLQREDEVRRSEGQRQMPGWNFCTYFILKESLAFSFEGMSLYEDALDTYEELEELFFQVRREKTLTWFGSLISPSSKDDSAPLLSVTKKPYRELILANSISVFDFRVYLLARQCALWSKMSRVVEAGQKVVVFLGTFGRRLREMESELPPYFVESWTYSSALSVVEQCNAWAVGLEFNKATTANFNAVKGELEELARHQLDILGIAADFLPVQPPFSNSLPNEEKADGSKPKEQALDTISNLELRTALQDKDTFFELYVGLTNRAIELYASAGRRKFALRMHGSLAALDVVRGRLTNALQTYTSLPAHYAPHGWTSLEAFMLIRALDLHSSAEKPKDREWMVVLLEFLKAYVQDLGKALLITKEDHAAYVTSLINGLKDVAHSLQSDLTHLDHPGLAISISDSDAQLAETRDGVLLDIVVHNALPCDMPVDKISVVLSGREGVKLTFTEEVKSLPPGSSKLTVFCPSAPAGTYSLYSCQATLGRLNLQWLYIPQIPGKTHKPKRPPALVRIPKDLRALDVRLRQPQHIELGTPAKIVLVLSTGRNDVSKAMVRLSAPSGVKFQPELAELQENESGDTDTSFEEIDGAIVFFDIKADKTVQISVPHSDASAYHAMRVDIAVDYVTLPEPSITRSMKLARVVLTALPLAVNVEDFFRGTRLFTRFTLSTTSHQHVRIRSTDLRTTGQVESGVKIMKCKVQNHGIVTVTPAQPGRFLFQLDSNKRQGRDPLHLHITYRMLREEVESFINRAVKQALSEIPSAHVHQDVLAGKLVQALESEASWVELYGITGELIVPGLSSEDDVFDGALTRAMEVLEQGRRPEESDEDWRELVFPVDVPEMHILAAASLRILPNPFSTGSSTEKLPPLYAGQPIAATLTVTTSFGWAPAEDADHKSYVMRFDVEEMTKDWLVSGRKRGDFVAKDGQTFTTPLTLIALHHGELVLPKVGVSALPMSGVVRMGSMAVPSCETYQLHGAEKVLVLPRGGRTTFIVSMGDDDDNY</sequence>
<dbReference type="OrthoDB" id="10256906at2759"/>
<evidence type="ECO:0000259" key="4">
    <source>
        <dbReference type="Pfam" id="PF12584"/>
    </source>
</evidence>
<comment type="subcellular location">
    <subcellularLocation>
        <location evidence="1">Golgi apparatus</location>
    </subcellularLocation>
</comment>
<dbReference type="Pfam" id="PF12584">
    <property type="entry name" value="TRAPPC10"/>
    <property type="match status" value="1"/>
</dbReference>
<feature type="domain" description="DUF7077" evidence="6">
    <location>
        <begin position="707"/>
        <end position="815"/>
    </location>
</feature>
<feature type="domain" description="TRAPPC10/Trs130 C-terminal" evidence="4">
    <location>
        <begin position="1023"/>
        <end position="1170"/>
    </location>
</feature>
<dbReference type="Pfam" id="PF23274">
    <property type="entry name" value="DUF7077"/>
    <property type="match status" value="1"/>
</dbReference>
<keyword evidence="3" id="KW-0333">Golgi apparatus</keyword>
<dbReference type="Proteomes" id="UP000186601">
    <property type="component" value="Unassembled WGS sequence"/>
</dbReference>